<feature type="signal peptide" evidence="1">
    <location>
        <begin position="1"/>
        <end position="23"/>
    </location>
</feature>
<accession>A0A316V9K7</accession>
<keyword evidence="3" id="KW-1185">Reference proteome</keyword>
<proteinExistence type="predicted"/>
<dbReference type="InParanoid" id="A0A316V9K7"/>
<protein>
    <submittedName>
        <fullName evidence="2">Uncharacterized protein</fullName>
    </submittedName>
</protein>
<evidence type="ECO:0000313" key="3">
    <source>
        <dbReference type="Proteomes" id="UP000245771"/>
    </source>
</evidence>
<organism evidence="2 3">
    <name type="scientific">Meira miltonrushii</name>
    <dbReference type="NCBI Taxonomy" id="1280837"/>
    <lineage>
        <taxon>Eukaryota</taxon>
        <taxon>Fungi</taxon>
        <taxon>Dikarya</taxon>
        <taxon>Basidiomycota</taxon>
        <taxon>Ustilaginomycotina</taxon>
        <taxon>Exobasidiomycetes</taxon>
        <taxon>Exobasidiales</taxon>
        <taxon>Brachybasidiaceae</taxon>
        <taxon>Meira</taxon>
    </lineage>
</organism>
<dbReference type="AlphaFoldDB" id="A0A316V9K7"/>
<evidence type="ECO:0000313" key="2">
    <source>
        <dbReference type="EMBL" id="PWN33728.1"/>
    </source>
</evidence>
<dbReference type="GeneID" id="37022780"/>
<dbReference type="EMBL" id="KZ819604">
    <property type="protein sequence ID" value="PWN33728.1"/>
    <property type="molecule type" value="Genomic_DNA"/>
</dbReference>
<evidence type="ECO:0000256" key="1">
    <source>
        <dbReference type="SAM" id="SignalP"/>
    </source>
</evidence>
<dbReference type="RefSeq" id="XP_025354030.1">
    <property type="nucleotide sequence ID" value="XM_025500999.1"/>
</dbReference>
<feature type="chain" id="PRO_5016378773" evidence="1">
    <location>
        <begin position="24"/>
        <end position="112"/>
    </location>
</feature>
<keyword evidence="1" id="KW-0732">Signal</keyword>
<dbReference type="Proteomes" id="UP000245771">
    <property type="component" value="Unassembled WGS sequence"/>
</dbReference>
<gene>
    <name evidence="2" type="ORF">FA14DRAFT_180364</name>
</gene>
<name>A0A316V9K7_9BASI</name>
<reference evidence="2 3" key="1">
    <citation type="journal article" date="2018" name="Mol. Biol. Evol.">
        <title>Broad Genomic Sampling Reveals a Smut Pathogenic Ancestry of the Fungal Clade Ustilaginomycotina.</title>
        <authorList>
            <person name="Kijpornyongpan T."/>
            <person name="Mondo S.J."/>
            <person name="Barry K."/>
            <person name="Sandor L."/>
            <person name="Lee J."/>
            <person name="Lipzen A."/>
            <person name="Pangilinan J."/>
            <person name="LaButti K."/>
            <person name="Hainaut M."/>
            <person name="Henrissat B."/>
            <person name="Grigoriev I.V."/>
            <person name="Spatafora J.W."/>
            <person name="Aime M.C."/>
        </authorList>
    </citation>
    <scope>NUCLEOTIDE SEQUENCE [LARGE SCALE GENOMIC DNA]</scope>
    <source>
        <strain evidence="2 3">MCA 3882</strain>
    </source>
</reference>
<sequence>MLISMHLLALLCIFVVALDHISGLPMDQMTTRSTTSLIRRGFKKSYSDNFSKARVDHANKANNISPSYHAKSGNLLGAAGTAIKKAVMNRSVLQTGLEHGRAMRQTVGLGRS</sequence>